<accession>A0A7X2Z3R6</accession>
<evidence type="ECO:0000313" key="6">
    <source>
        <dbReference type="Proteomes" id="UP000681290"/>
    </source>
</evidence>
<feature type="transmembrane region" description="Helical" evidence="1">
    <location>
        <begin position="26"/>
        <end position="49"/>
    </location>
</feature>
<dbReference type="EMBL" id="BOSM01000003">
    <property type="protein sequence ID" value="GIP58374.1"/>
    <property type="molecule type" value="Genomic_DNA"/>
</dbReference>
<gene>
    <name evidence="3" type="ORF">GNP95_14600</name>
    <name evidence="2" type="ORF">J15TS10_21880</name>
    <name evidence="4" type="ORF">QNH46_02160</name>
</gene>
<dbReference type="Proteomes" id="UP001177943">
    <property type="component" value="Chromosome"/>
</dbReference>
<dbReference type="EMBL" id="WNZW01000005">
    <property type="protein sequence ID" value="MUG46219.1"/>
    <property type="molecule type" value="Genomic_DNA"/>
</dbReference>
<evidence type="ECO:0000313" key="2">
    <source>
        <dbReference type="EMBL" id="GIP58374.1"/>
    </source>
</evidence>
<organism evidence="3 5">
    <name type="scientific">Paenibacillus woosongensis</name>
    <dbReference type="NCBI Taxonomy" id="307580"/>
    <lineage>
        <taxon>Bacteria</taxon>
        <taxon>Bacillati</taxon>
        <taxon>Bacillota</taxon>
        <taxon>Bacilli</taxon>
        <taxon>Bacillales</taxon>
        <taxon>Paenibacillaceae</taxon>
        <taxon>Paenibacillus</taxon>
    </lineage>
</organism>
<evidence type="ECO:0000313" key="5">
    <source>
        <dbReference type="Proteomes" id="UP000447876"/>
    </source>
</evidence>
<dbReference type="KEGG" id="pwn:QNH46_02160"/>
<dbReference type="OrthoDB" id="2662860at2"/>
<protein>
    <submittedName>
        <fullName evidence="3">Uncharacterized protein</fullName>
    </submittedName>
</protein>
<name>A0A7X2Z3R6_9BACL</name>
<dbReference type="Proteomes" id="UP000447876">
    <property type="component" value="Unassembled WGS sequence"/>
</dbReference>
<keyword evidence="6" id="KW-1185">Reference proteome</keyword>
<dbReference type="AlphaFoldDB" id="A0A7X2Z3R6"/>
<dbReference type="Proteomes" id="UP000681290">
    <property type="component" value="Unassembled WGS sequence"/>
</dbReference>
<keyword evidence="1" id="KW-0472">Membrane</keyword>
<proteinExistence type="predicted"/>
<sequence length="61" mass="6686">MELQTRSAKLAKTKANRLSHRIGRALMMLGTAVGGAIVIIAIVIGVLFFSGETQEFIYMNF</sequence>
<reference evidence="2 6" key="2">
    <citation type="submission" date="2021-03" db="EMBL/GenBank/DDBJ databases">
        <title>Antimicrobial resistance genes in bacteria isolated from Japanese honey, and their potential for conferring macrolide and lincosamide resistance in the American foulbrood pathogen Paenibacillus larvae.</title>
        <authorList>
            <person name="Okamoto M."/>
            <person name="Kumagai M."/>
            <person name="Kanamori H."/>
            <person name="Takamatsu D."/>
        </authorList>
    </citation>
    <scope>NUCLEOTIDE SEQUENCE [LARGE SCALE GENOMIC DNA]</scope>
    <source>
        <strain evidence="2 6">J15TS10</strain>
    </source>
</reference>
<evidence type="ECO:0000256" key="1">
    <source>
        <dbReference type="SAM" id="Phobius"/>
    </source>
</evidence>
<dbReference type="EMBL" id="CP126084">
    <property type="protein sequence ID" value="WHX49518.1"/>
    <property type="molecule type" value="Genomic_DNA"/>
</dbReference>
<reference evidence="3 5" key="1">
    <citation type="submission" date="2019-11" db="EMBL/GenBank/DDBJ databases">
        <title>Draft genome sequences of five Paenibacillus species of dairy origin.</title>
        <authorList>
            <person name="Olajide A.M."/>
            <person name="Chen S."/>
            <person name="Lapointe G."/>
        </authorList>
    </citation>
    <scope>NUCLEOTIDE SEQUENCE [LARGE SCALE GENOMIC DNA]</scope>
    <source>
        <strain evidence="3 5">12CR55</strain>
    </source>
</reference>
<dbReference type="RefSeq" id="WP_155611616.1">
    <property type="nucleotide sequence ID" value="NZ_BOSM01000003.1"/>
</dbReference>
<keyword evidence="1" id="KW-1133">Transmembrane helix</keyword>
<evidence type="ECO:0000313" key="3">
    <source>
        <dbReference type="EMBL" id="MUG46219.1"/>
    </source>
</evidence>
<keyword evidence="1" id="KW-0812">Transmembrane</keyword>
<reference evidence="4" key="3">
    <citation type="submission" date="2023-05" db="EMBL/GenBank/DDBJ databases">
        <title>Comparative genomics of Bacillaceae isolates and their secondary metabolite potential.</title>
        <authorList>
            <person name="Song L."/>
            <person name="Nielsen L.J."/>
            <person name="Mohite O."/>
            <person name="Xu X."/>
            <person name="Weber T."/>
            <person name="Kovacs A.T."/>
        </authorList>
    </citation>
    <scope>NUCLEOTIDE SEQUENCE</scope>
    <source>
        <strain evidence="4">B2_4</strain>
    </source>
</reference>
<evidence type="ECO:0000313" key="4">
    <source>
        <dbReference type="EMBL" id="WHX49518.1"/>
    </source>
</evidence>